<feature type="compositionally biased region" description="Pro residues" evidence="2">
    <location>
        <begin position="290"/>
        <end position="317"/>
    </location>
</feature>
<feature type="compositionally biased region" description="Basic and acidic residues" evidence="2">
    <location>
        <begin position="687"/>
        <end position="697"/>
    </location>
</feature>
<dbReference type="PROSITE" id="PS51082">
    <property type="entry name" value="WH2"/>
    <property type="match status" value="1"/>
</dbReference>
<dbReference type="CDD" id="cd01205">
    <property type="entry name" value="EVH1_WASP-like"/>
    <property type="match status" value="1"/>
</dbReference>
<gene>
    <name evidence="5" type="ORF">Cboi02_000124800</name>
</gene>
<feature type="region of interest" description="Disordered" evidence="2">
    <location>
        <begin position="232"/>
        <end position="703"/>
    </location>
</feature>
<evidence type="ECO:0000259" key="4">
    <source>
        <dbReference type="PROSITE" id="PS51082"/>
    </source>
</evidence>
<feature type="compositionally biased region" description="Low complexity" evidence="2">
    <location>
        <begin position="273"/>
        <end position="284"/>
    </location>
</feature>
<evidence type="ECO:0000313" key="6">
    <source>
        <dbReference type="Proteomes" id="UP001165120"/>
    </source>
</evidence>
<dbReference type="EMBL" id="BSXN01000279">
    <property type="protein sequence ID" value="GME67902.1"/>
    <property type="molecule type" value="Genomic_DNA"/>
</dbReference>
<feature type="compositionally biased region" description="Pro residues" evidence="2">
    <location>
        <begin position="505"/>
        <end position="521"/>
    </location>
</feature>
<dbReference type="InterPro" id="IPR033927">
    <property type="entry name" value="WASPfam_EVH1"/>
</dbReference>
<dbReference type="Pfam" id="PF02205">
    <property type="entry name" value="WH2"/>
    <property type="match status" value="1"/>
</dbReference>
<dbReference type="AlphaFoldDB" id="A0A9W6WG42"/>
<keyword evidence="1" id="KW-0597">Phosphoprotein</keyword>
<accession>A0A9W6WG42</accession>
<feature type="compositionally biased region" description="Low complexity" evidence="2">
    <location>
        <begin position="676"/>
        <end position="686"/>
    </location>
</feature>
<dbReference type="InterPro" id="IPR011993">
    <property type="entry name" value="PH-like_dom_sf"/>
</dbReference>
<evidence type="ECO:0000259" key="3">
    <source>
        <dbReference type="PROSITE" id="PS50229"/>
    </source>
</evidence>
<feature type="compositionally biased region" description="Low complexity" evidence="2">
    <location>
        <begin position="248"/>
        <end position="263"/>
    </location>
</feature>
<dbReference type="SUPFAM" id="SSF50729">
    <property type="entry name" value="PH domain-like"/>
    <property type="match status" value="1"/>
</dbReference>
<proteinExistence type="predicted"/>
<organism evidence="5 6">
    <name type="scientific">Candida boidinii</name>
    <name type="common">Yeast</name>
    <dbReference type="NCBI Taxonomy" id="5477"/>
    <lineage>
        <taxon>Eukaryota</taxon>
        <taxon>Fungi</taxon>
        <taxon>Dikarya</taxon>
        <taxon>Ascomycota</taxon>
        <taxon>Saccharomycotina</taxon>
        <taxon>Pichiomycetes</taxon>
        <taxon>Pichiales</taxon>
        <taxon>Pichiaceae</taxon>
        <taxon>Ogataea</taxon>
        <taxon>Ogataea/Candida clade</taxon>
    </lineage>
</organism>
<comment type="caution">
    <text evidence="5">The sequence shown here is derived from an EMBL/GenBank/DDBJ whole genome shotgun (WGS) entry which is preliminary data.</text>
</comment>
<feature type="compositionally biased region" description="Pro residues" evidence="2">
    <location>
        <begin position="453"/>
        <end position="471"/>
    </location>
</feature>
<feature type="compositionally biased region" description="Low complexity" evidence="2">
    <location>
        <begin position="534"/>
        <end position="550"/>
    </location>
</feature>
<dbReference type="GO" id="GO:0045010">
    <property type="term" value="P:actin nucleation"/>
    <property type="evidence" value="ECO:0007669"/>
    <property type="project" value="UniProtKB-ARBA"/>
</dbReference>
<name>A0A9W6WG42_CANBO</name>
<feature type="domain" description="WH2" evidence="4">
    <location>
        <begin position="620"/>
        <end position="639"/>
    </location>
</feature>
<dbReference type="InterPro" id="IPR003124">
    <property type="entry name" value="WH2_dom"/>
</dbReference>
<dbReference type="InterPro" id="IPR000697">
    <property type="entry name" value="WH1/EVH1_dom"/>
</dbReference>
<evidence type="ECO:0000313" key="5">
    <source>
        <dbReference type="EMBL" id="GME67902.1"/>
    </source>
</evidence>
<evidence type="ECO:0000256" key="1">
    <source>
        <dbReference type="ARBA" id="ARBA00022553"/>
    </source>
</evidence>
<dbReference type="Proteomes" id="UP001165120">
    <property type="component" value="Unassembled WGS sequence"/>
</dbReference>
<reference evidence="5" key="1">
    <citation type="submission" date="2023-04" db="EMBL/GenBank/DDBJ databases">
        <title>Candida boidinii NBRC 10035.</title>
        <authorList>
            <person name="Ichikawa N."/>
            <person name="Sato H."/>
            <person name="Tonouchi N."/>
        </authorList>
    </citation>
    <scope>NUCLEOTIDE SEQUENCE</scope>
    <source>
        <strain evidence="5">NBRC 10035</strain>
    </source>
</reference>
<dbReference type="Gene3D" id="2.30.29.30">
    <property type="entry name" value="Pleckstrin-homology domain (PH domain)/Phosphotyrosine-binding domain (PTB)"/>
    <property type="match status" value="1"/>
</dbReference>
<keyword evidence="6" id="KW-1185">Reference proteome</keyword>
<dbReference type="GO" id="GO:0071933">
    <property type="term" value="F:Arp2/3 complex binding"/>
    <property type="evidence" value="ECO:0007669"/>
    <property type="project" value="UniProtKB-ARBA"/>
</dbReference>
<dbReference type="PROSITE" id="PS50229">
    <property type="entry name" value="WH1"/>
    <property type="match status" value="1"/>
</dbReference>
<dbReference type="GO" id="GO:0003779">
    <property type="term" value="F:actin binding"/>
    <property type="evidence" value="ECO:0007669"/>
    <property type="project" value="InterPro"/>
</dbReference>
<sequence>MFSTKEALTSEDKAKLKRVIPKNSNKILDAAVARLYIAYPDPNTWNYTGLTGAIVLVDDLVGHTFFLKLVDIIGNRGVLWDQELYVNFEYNQDRVFFHSFEIEDCCVGLLFEDKHEASRFYKKVISREKHGTKLTVNNKNAIALKKKLPDPESLGKVGLRGDMSVISEDKPSSDITSSQRTRRTKGIIYYDDVPPPEWRSFYKELESAGISEDMIADNREFIKDYIRQKGGPLVGLEPPIPRKYQFASNNNNNHNNNNNSNSSTRPSAEFTRSRSSTVSSNTTNSKKKAPPPPPPPGAPSISPPPESDSISIPPPAPQQITQQANDGAAAITPVVTEHPKHSVPPPLANIPVHRAPPAYQPPPGQPSFASGLSAGGPPPPPSRANMATPPGSLPPRTNMAPPYGAPPPRYGSGAVPPPPPSRGGAPPPAPPPRFESPQAVGNLPLHQQQSRMAPPPPPPSRRNAAPPPPPSRTAMAPNPVPQSQIVPPLPPHHQDALHHTVPQSLSPPPLQQRPMVLPPREPYQAPQPAASYSPVQYQQPYQQPQTQQIPLAPPPPPMGGASNIPVAPPPPPMGGASNIPVAPPPPPMGGASAVPVAPPPPPMGGSMPQSTPPLPQVDGGRDALLASIRNSGLGSLKKVDKSQLDKPSILLSEAKGEKPAVSNSGPAGGAPGGQNSLADALAAALSARKEKVGHSDNSDNEEW</sequence>
<dbReference type="Pfam" id="PF00568">
    <property type="entry name" value="WH1"/>
    <property type="match status" value="1"/>
</dbReference>
<dbReference type="FunFam" id="2.30.29.30:FF:000281">
    <property type="entry name" value="Actin associated protein"/>
    <property type="match status" value="1"/>
</dbReference>
<feature type="compositionally biased region" description="Pro residues" evidence="2">
    <location>
        <begin position="403"/>
        <end position="434"/>
    </location>
</feature>
<evidence type="ECO:0000256" key="2">
    <source>
        <dbReference type="SAM" id="MobiDB-lite"/>
    </source>
</evidence>
<dbReference type="GO" id="GO:0030479">
    <property type="term" value="C:actin cortical patch"/>
    <property type="evidence" value="ECO:0007669"/>
    <property type="project" value="UniProtKB-ARBA"/>
</dbReference>
<protein>
    <submittedName>
        <fullName evidence="5">Unnamed protein product</fullName>
    </submittedName>
</protein>
<feature type="domain" description="WH1" evidence="3">
    <location>
        <begin position="20"/>
        <end position="131"/>
    </location>
</feature>
<dbReference type="SMART" id="SM00461">
    <property type="entry name" value="WH1"/>
    <property type="match status" value="1"/>
</dbReference>